<comment type="caution">
    <text evidence="1">The sequence shown here is derived from an EMBL/GenBank/DDBJ whole genome shotgun (WGS) entry which is preliminary data.</text>
</comment>
<organism evidence="1 2">
    <name type="scientific">Kurthia sibirica</name>
    <dbReference type="NCBI Taxonomy" id="202750"/>
    <lineage>
        <taxon>Bacteria</taxon>
        <taxon>Bacillati</taxon>
        <taxon>Bacillota</taxon>
        <taxon>Bacilli</taxon>
        <taxon>Bacillales</taxon>
        <taxon>Caryophanaceae</taxon>
        <taxon>Kurthia</taxon>
    </lineage>
</organism>
<accession>A0A2U3AP74</accession>
<keyword evidence="2" id="KW-1185">Reference proteome</keyword>
<evidence type="ECO:0000313" key="2">
    <source>
        <dbReference type="Proteomes" id="UP000245938"/>
    </source>
</evidence>
<evidence type="ECO:0000313" key="1">
    <source>
        <dbReference type="EMBL" id="PWI26353.1"/>
    </source>
</evidence>
<proteinExistence type="predicted"/>
<protein>
    <recommendedName>
        <fullName evidence="3">DNA-binding protein</fullName>
    </recommendedName>
</protein>
<name>A0A2U3AP74_9BACL</name>
<dbReference type="OrthoDB" id="2222873at2"/>
<dbReference type="Proteomes" id="UP000245938">
    <property type="component" value="Unassembled WGS sequence"/>
</dbReference>
<dbReference type="EMBL" id="QFVR01000003">
    <property type="protein sequence ID" value="PWI26353.1"/>
    <property type="molecule type" value="Genomic_DNA"/>
</dbReference>
<reference evidence="1 2" key="1">
    <citation type="submission" date="2018-05" db="EMBL/GenBank/DDBJ databases">
        <title>Kurthia sibirica genome sequence.</title>
        <authorList>
            <person name="Maclea K.S."/>
            <person name="Goen A.E."/>
        </authorList>
    </citation>
    <scope>NUCLEOTIDE SEQUENCE [LARGE SCALE GENOMIC DNA]</scope>
    <source>
        <strain evidence="1 2">ATCC 49154</strain>
    </source>
</reference>
<sequence length="99" mass="11625">MTPESLMQQLDETYFVQKLELLVQQAYEQGVIAGQTRYNYPPVLKREDLSAILNIAMPTVDKLLKNPSFPRLREVRGRYPRDAVFKWIDDNTEVLNSFY</sequence>
<evidence type="ECO:0008006" key="3">
    <source>
        <dbReference type="Google" id="ProtNLM"/>
    </source>
</evidence>
<gene>
    <name evidence="1" type="ORF">DEX24_03175</name>
</gene>
<dbReference type="RefSeq" id="WP_109304957.1">
    <property type="nucleotide sequence ID" value="NZ_BJUF01000040.1"/>
</dbReference>
<dbReference type="AlphaFoldDB" id="A0A2U3AP74"/>